<dbReference type="RefSeq" id="WP_107992151.1">
    <property type="nucleotide sequence ID" value="NZ_QAYG01000017.1"/>
</dbReference>
<proteinExistence type="predicted"/>
<accession>A0A2T5UNX9</accession>
<evidence type="ECO:0000313" key="1">
    <source>
        <dbReference type="EMBL" id="PTW53218.1"/>
    </source>
</evidence>
<reference evidence="1 2" key="1">
    <citation type="submission" date="2018-04" db="EMBL/GenBank/DDBJ databases">
        <title>Genomic Encyclopedia of Archaeal and Bacterial Type Strains, Phase II (KMG-II): from individual species to whole genera.</title>
        <authorList>
            <person name="Goeker M."/>
        </authorList>
    </citation>
    <scope>NUCLEOTIDE SEQUENCE [LARGE SCALE GENOMIC DNA]</scope>
    <source>
        <strain evidence="1 2">DSM 23382</strain>
    </source>
</reference>
<evidence type="ECO:0000313" key="2">
    <source>
        <dbReference type="Proteomes" id="UP000244081"/>
    </source>
</evidence>
<dbReference type="AlphaFoldDB" id="A0A2T5UNX9"/>
<sequence length="84" mass="9384">MRAFDDQLGVAVIVGLLMGMGTGLPAETYDEARQDAYRIVPRLDRLESDIRQGYRDARRGVEKVQETISLSQQGYRQVLRGLGG</sequence>
<protein>
    <submittedName>
        <fullName evidence="1">Uncharacterized protein</fullName>
    </submittedName>
</protein>
<name>A0A2T5UNX9_9HYPH</name>
<organism evidence="1 2">
    <name type="scientific">Breoghania corrubedonensis</name>
    <dbReference type="NCBI Taxonomy" id="665038"/>
    <lineage>
        <taxon>Bacteria</taxon>
        <taxon>Pseudomonadati</taxon>
        <taxon>Pseudomonadota</taxon>
        <taxon>Alphaproteobacteria</taxon>
        <taxon>Hyphomicrobiales</taxon>
        <taxon>Stappiaceae</taxon>
        <taxon>Breoghania</taxon>
    </lineage>
</organism>
<dbReference type="Proteomes" id="UP000244081">
    <property type="component" value="Unassembled WGS sequence"/>
</dbReference>
<gene>
    <name evidence="1" type="ORF">C8N35_11734</name>
</gene>
<keyword evidence="2" id="KW-1185">Reference proteome</keyword>
<dbReference type="EMBL" id="QAYG01000017">
    <property type="protein sequence ID" value="PTW53218.1"/>
    <property type="molecule type" value="Genomic_DNA"/>
</dbReference>
<comment type="caution">
    <text evidence="1">The sequence shown here is derived from an EMBL/GenBank/DDBJ whole genome shotgun (WGS) entry which is preliminary data.</text>
</comment>